<dbReference type="PANTHER" id="PTHR43583">
    <property type="entry name" value="2-IMINOACETATE SYNTHASE"/>
    <property type="match status" value="1"/>
</dbReference>
<dbReference type="Gene3D" id="3.20.20.70">
    <property type="entry name" value="Aldolase class I"/>
    <property type="match status" value="1"/>
</dbReference>
<dbReference type="SFLD" id="SFLDG01060">
    <property type="entry name" value="BATS_domain_containing"/>
    <property type="match status" value="1"/>
</dbReference>
<name>A0A8J6AVU9_9EUKA</name>
<dbReference type="GO" id="GO:0044272">
    <property type="term" value="P:sulfur compound biosynthetic process"/>
    <property type="evidence" value="ECO:0007669"/>
    <property type="project" value="UniProtKB-ARBA"/>
</dbReference>
<evidence type="ECO:0000256" key="6">
    <source>
        <dbReference type="ARBA" id="ARBA00023014"/>
    </source>
</evidence>
<dbReference type="Pfam" id="PF06968">
    <property type="entry name" value="BATS"/>
    <property type="match status" value="1"/>
</dbReference>
<dbReference type="AlphaFoldDB" id="A0A8J6AVU9"/>
<dbReference type="GO" id="GO:0003824">
    <property type="term" value="F:catalytic activity"/>
    <property type="evidence" value="ECO:0007669"/>
    <property type="project" value="InterPro"/>
</dbReference>
<comment type="caution">
    <text evidence="9">The sequence shown here is derived from an EMBL/GenBank/DDBJ whole genome shotgun (WGS) entry which is preliminary data.</text>
</comment>
<dbReference type="NCBIfam" id="TIGR03955">
    <property type="entry name" value="rSAM_HydG"/>
    <property type="match status" value="1"/>
</dbReference>
<evidence type="ECO:0000313" key="10">
    <source>
        <dbReference type="Proteomes" id="UP000717585"/>
    </source>
</evidence>
<evidence type="ECO:0000256" key="3">
    <source>
        <dbReference type="ARBA" id="ARBA00022691"/>
    </source>
</evidence>
<feature type="region of interest" description="Disordered" evidence="7">
    <location>
        <begin position="432"/>
        <end position="461"/>
    </location>
</feature>
<gene>
    <name evidence="9" type="ORF">J8273_2428</name>
</gene>
<dbReference type="InterPro" id="IPR010722">
    <property type="entry name" value="BATS_dom"/>
</dbReference>
<comment type="cofactor">
    <cofactor evidence="1">
        <name>[4Fe-4S] cluster</name>
        <dbReference type="ChEBI" id="CHEBI:49883"/>
    </cofactor>
</comment>
<keyword evidence="4" id="KW-0479">Metal-binding</keyword>
<dbReference type="SFLD" id="SFLDF00319">
    <property type="entry name" value="Fe_hydrogenase_maturase_(HydG"/>
    <property type="match status" value="1"/>
</dbReference>
<keyword evidence="6" id="KW-0411">Iron-sulfur</keyword>
<dbReference type="InterPro" id="IPR007197">
    <property type="entry name" value="rSAM"/>
</dbReference>
<dbReference type="Pfam" id="PF04055">
    <property type="entry name" value="Radical_SAM"/>
    <property type="match status" value="1"/>
</dbReference>
<proteinExistence type="predicted"/>
<evidence type="ECO:0000259" key="8">
    <source>
        <dbReference type="PROSITE" id="PS51918"/>
    </source>
</evidence>
<dbReference type="SFLD" id="SFLDG01081">
    <property type="entry name" value="cleavage_of_the_Ca-Cb_bond_in"/>
    <property type="match status" value="1"/>
</dbReference>
<dbReference type="SUPFAM" id="SSF102114">
    <property type="entry name" value="Radical SAM enzymes"/>
    <property type="match status" value="1"/>
</dbReference>
<evidence type="ECO:0000256" key="7">
    <source>
        <dbReference type="SAM" id="MobiDB-lite"/>
    </source>
</evidence>
<dbReference type="Proteomes" id="UP000717585">
    <property type="component" value="Unassembled WGS sequence"/>
</dbReference>
<dbReference type="InterPro" id="IPR013785">
    <property type="entry name" value="Aldolase_TIM"/>
</dbReference>
<keyword evidence="10" id="KW-1185">Reference proteome</keyword>
<evidence type="ECO:0000256" key="2">
    <source>
        <dbReference type="ARBA" id="ARBA00022485"/>
    </source>
</evidence>
<dbReference type="GO" id="GO:0051539">
    <property type="term" value="F:4 iron, 4 sulfur cluster binding"/>
    <property type="evidence" value="ECO:0007669"/>
    <property type="project" value="UniProtKB-KW"/>
</dbReference>
<dbReference type="InterPro" id="IPR058240">
    <property type="entry name" value="rSAM_sf"/>
</dbReference>
<organism evidence="9 10">
    <name type="scientific">Carpediemonas membranifera</name>
    <dbReference type="NCBI Taxonomy" id="201153"/>
    <lineage>
        <taxon>Eukaryota</taxon>
        <taxon>Metamonada</taxon>
        <taxon>Carpediemonas-like organisms</taxon>
        <taxon>Carpediemonas</taxon>
    </lineage>
</organism>
<dbReference type="InterPro" id="IPR034428">
    <property type="entry name" value="ThiH/NoCL/HydG-like"/>
</dbReference>
<keyword evidence="2" id="KW-0004">4Fe-4S</keyword>
<evidence type="ECO:0000256" key="1">
    <source>
        <dbReference type="ARBA" id="ARBA00001966"/>
    </source>
</evidence>
<evidence type="ECO:0000313" key="9">
    <source>
        <dbReference type="EMBL" id="KAG9396076.1"/>
    </source>
</evidence>
<dbReference type="GO" id="GO:0042364">
    <property type="term" value="P:water-soluble vitamin biosynthetic process"/>
    <property type="evidence" value="ECO:0007669"/>
    <property type="project" value="UniProtKB-ARBA"/>
</dbReference>
<dbReference type="EMBL" id="JAHDYR010000007">
    <property type="protein sequence ID" value="KAG9396076.1"/>
    <property type="molecule type" value="Genomic_DNA"/>
</dbReference>
<dbReference type="PROSITE" id="PS51918">
    <property type="entry name" value="RADICAL_SAM"/>
    <property type="match status" value="1"/>
</dbReference>
<evidence type="ECO:0000256" key="5">
    <source>
        <dbReference type="ARBA" id="ARBA00023004"/>
    </source>
</evidence>
<feature type="compositionally biased region" description="Basic and acidic residues" evidence="7">
    <location>
        <begin position="446"/>
        <end position="455"/>
    </location>
</feature>
<dbReference type="OrthoDB" id="10261561at2759"/>
<accession>A0A8J6AVU9</accession>
<dbReference type="SMART" id="SM00876">
    <property type="entry name" value="BATS"/>
    <property type="match status" value="1"/>
</dbReference>
<sequence length="572" mass="64216">MLSQLLKTNGVSKGALSGFLPSIMNAAASTSVSVPSFSRSLSEKTTPKLPKDIPYFLTKQMRQGSAWSPEKDLETLAKVPDPRSIIREDEINRLLEETKQDAKDPVKIRAILAKAYDNALLKTPETCNAADEFVQGLTLREAATLLNVDEEKEPDLMMELEETAFAIKEKIYGNRIVLFAPLYTANKCSNYCTYCGFNCENEEMDRVTLSTEEVIQDAKQIQRTGHKRILMLCGEHPDYTFDQFLDAVKAVSKTTSEHNGETRRINVEIPPVGISDMRRLKATDSVGTFTVFQETYHRETYDKFHLYGPKADYDWRVSVFDRCQLAGIDDVGLGALFGLYDYRFEVLGLLQHAEHLDKTYGAGPHTISIPRIQPAAGAPTSSEIPYPVNDKQFRKLVAVLRCAVPYTGMILSTRESPEMRHVLMDMGISQLSAGSRTEPGSYDSSEETHNEKEGTGTEGQFALSDTRTMDEIVRDLLERGFLPSWCTACYRQARTGETFMGFAKSGAIHNYCHPNGLLTLAEYLIDYASPKTAEAGWKLIEKETETITSEPRKKAFKRKLDAIKNGERDLYF</sequence>
<reference evidence="9" key="1">
    <citation type="submission" date="2021-05" db="EMBL/GenBank/DDBJ databases">
        <title>A free-living protist that lacks canonical eukaryotic 1 DNA replication and segregation systems.</title>
        <authorList>
            <person name="Salas-Leiva D.E."/>
            <person name="Tromer E.C."/>
            <person name="Curtis B.A."/>
            <person name="Jerlstrom-Hultqvist J."/>
            <person name="Kolisko M."/>
            <person name="Yi Z."/>
            <person name="Salas-Leiva J.S."/>
            <person name="Gallot-Lavallee L."/>
            <person name="Kops G.J.P.L."/>
            <person name="Archibald J.M."/>
            <person name="Simpson A.G.B."/>
            <person name="Roger A.J."/>
        </authorList>
    </citation>
    <scope>NUCLEOTIDE SEQUENCE</scope>
    <source>
        <strain evidence="9">BICM</strain>
    </source>
</reference>
<dbReference type="SFLD" id="SFLDS00029">
    <property type="entry name" value="Radical_SAM"/>
    <property type="match status" value="1"/>
</dbReference>
<dbReference type="InterPro" id="IPR024007">
    <property type="entry name" value="FeFe-hyd_mat_HydG"/>
</dbReference>
<feature type="domain" description="Radical SAM core" evidence="8">
    <location>
        <begin position="172"/>
        <end position="406"/>
    </location>
</feature>
<keyword evidence="3" id="KW-0949">S-adenosyl-L-methionine</keyword>
<dbReference type="PANTHER" id="PTHR43583:SF2">
    <property type="entry name" value="THIAZOLE BIOSYNTHESIS PROTEIN"/>
    <property type="match status" value="1"/>
</dbReference>
<dbReference type="GO" id="GO:0046872">
    <property type="term" value="F:metal ion binding"/>
    <property type="evidence" value="ECO:0007669"/>
    <property type="project" value="UniProtKB-KW"/>
</dbReference>
<evidence type="ECO:0000256" key="4">
    <source>
        <dbReference type="ARBA" id="ARBA00022723"/>
    </source>
</evidence>
<protein>
    <submittedName>
        <fullName evidence="9">Hydrogenase maturase HydG</fullName>
    </submittedName>
</protein>
<keyword evidence="5" id="KW-0408">Iron</keyword>